<evidence type="ECO:0000313" key="2">
    <source>
        <dbReference type="Proteomes" id="UP000234681"/>
    </source>
</evidence>
<sequence length="28" mass="3026">MSAGFDRSTPVLKATQAVHGILKIRSKL</sequence>
<evidence type="ECO:0000313" key="1">
    <source>
        <dbReference type="EMBL" id="EDL95737.1"/>
    </source>
</evidence>
<dbReference type="Proteomes" id="UP000234681">
    <property type="component" value="Chromosome 8"/>
</dbReference>
<protein>
    <submittedName>
        <fullName evidence="1">RCG58378, isoform CRA_a</fullName>
    </submittedName>
</protein>
<gene>
    <name evidence="1" type="ORF">rCG_58378</name>
</gene>
<organism evidence="1 2">
    <name type="scientific">Rattus norvegicus</name>
    <name type="common">Rat</name>
    <dbReference type="NCBI Taxonomy" id="10116"/>
    <lineage>
        <taxon>Eukaryota</taxon>
        <taxon>Metazoa</taxon>
        <taxon>Chordata</taxon>
        <taxon>Craniata</taxon>
        <taxon>Vertebrata</taxon>
        <taxon>Euteleostomi</taxon>
        <taxon>Mammalia</taxon>
        <taxon>Eutheria</taxon>
        <taxon>Euarchontoglires</taxon>
        <taxon>Glires</taxon>
        <taxon>Rodentia</taxon>
        <taxon>Myomorpha</taxon>
        <taxon>Muroidea</taxon>
        <taxon>Muridae</taxon>
        <taxon>Murinae</taxon>
        <taxon>Rattus</taxon>
    </lineage>
</organism>
<dbReference type="AlphaFoldDB" id="A6J565"/>
<reference evidence="2" key="1">
    <citation type="submission" date="2005-09" db="EMBL/GenBank/DDBJ databases">
        <authorList>
            <person name="Mural R.J."/>
            <person name="Li P.W."/>
            <person name="Adams M.D."/>
            <person name="Amanatides P.G."/>
            <person name="Baden-Tillson H."/>
            <person name="Barnstead M."/>
            <person name="Chin S.H."/>
            <person name="Dew I."/>
            <person name="Evans C.A."/>
            <person name="Ferriera S."/>
            <person name="Flanigan M."/>
            <person name="Fosler C."/>
            <person name="Glodek A."/>
            <person name="Gu Z."/>
            <person name="Holt R.A."/>
            <person name="Jennings D."/>
            <person name="Kraft C.L."/>
            <person name="Lu F."/>
            <person name="Nguyen T."/>
            <person name="Nusskern D.R."/>
            <person name="Pfannkoch C.M."/>
            <person name="Sitter C."/>
            <person name="Sutton G.G."/>
            <person name="Venter J.C."/>
            <person name="Wang Z."/>
            <person name="Woodage T."/>
            <person name="Zheng X.H."/>
            <person name="Zhong F."/>
        </authorList>
    </citation>
    <scope>NUCLEOTIDE SEQUENCE [LARGE SCALE GENOMIC DNA]</scope>
    <source>
        <strain>BN</strain>
        <strain evidence="2">Sprague-Dawley</strain>
    </source>
</reference>
<name>A6J565_RAT</name>
<accession>A6J565</accession>
<proteinExistence type="predicted"/>
<dbReference type="EMBL" id="CH473975">
    <property type="protein sequence ID" value="EDL95737.1"/>
    <property type="molecule type" value="Genomic_DNA"/>
</dbReference>